<name>A0A011MA35_9PROT</name>
<dbReference type="SUPFAM" id="SSF88723">
    <property type="entry name" value="PIN domain-like"/>
    <property type="match status" value="1"/>
</dbReference>
<accession>A0A011MA35</accession>
<gene>
    <name evidence="1" type="ORF">AW08_02488</name>
</gene>
<reference evidence="1" key="1">
    <citation type="submission" date="2014-02" db="EMBL/GenBank/DDBJ databases">
        <title>Expanding our view of genomic diversity in Candidatus Accumulibacter clades.</title>
        <authorList>
            <person name="Skennerton C.T."/>
            <person name="Barr J.J."/>
            <person name="Slater F.R."/>
            <person name="Bond P.L."/>
            <person name="Tyson G.W."/>
        </authorList>
    </citation>
    <scope>NUCLEOTIDE SEQUENCE [LARGE SCALE GENOMIC DNA]</scope>
</reference>
<dbReference type="EC" id="3.1.-.-" evidence="1"/>
<evidence type="ECO:0000313" key="1">
    <source>
        <dbReference type="EMBL" id="EXI66583.1"/>
    </source>
</evidence>
<dbReference type="PATRIC" id="fig|1454001.3.peg.2543"/>
<dbReference type="InterPro" id="IPR006226">
    <property type="entry name" value="Mtu_PIN"/>
</dbReference>
<dbReference type="STRING" id="1454001.AW08_02488"/>
<evidence type="ECO:0000313" key="2">
    <source>
        <dbReference type="Proteomes" id="UP000020218"/>
    </source>
</evidence>
<proteinExistence type="predicted"/>
<organism evidence="1 2">
    <name type="scientific">Candidatus Accumulibacter adjunctus</name>
    <dbReference type="NCBI Taxonomy" id="1454001"/>
    <lineage>
        <taxon>Bacteria</taxon>
        <taxon>Pseudomonadati</taxon>
        <taxon>Pseudomonadota</taxon>
        <taxon>Betaproteobacteria</taxon>
        <taxon>Candidatus Accumulibacter</taxon>
    </lineage>
</organism>
<comment type="caution">
    <text evidence="1">The sequence shown here is derived from an EMBL/GenBank/DDBJ whole genome shotgun (WGS) entry which is preliminary data.</text>
</comment>
<sequence length="94" mass="10453">MSFGIDVNILLYASDRSSPWHEKASAFLQRCAAGSEVFCIAWVTAQSYLRMATHGSIFAQPLSADEAAGNVEALLALPHCRALWEDEGFWEVYR</sequence>
<dbReference type="NCBIfam" id="TIGR00028">
    <property type="entry name" value="Mtu_PIN_fam"/>
    <property type="match status" value="1"/>
</dbReference>
<protein>
    <submittedName>
        <fullName evidence="1">Ribonuclease VapC43</fullName>
        <ecNumber evidence="1">3.1.-.-</ecNumber>
    </submittedName>
</protein>
<dbReference type="AlphaFoldDB" id="A0A011MA35"/>
<dbReference type="Proteomes" id="UP000020218">
    <property type="component" value="Unassembled WGS sequence"/>
</dbReference>
<dbReference type="GO" id="GO:0016788">
    <property type="term" value="F:hydrolase activity, acting on ester bonds"/>
    <property type="evidence" value="ECO:0007669"/>
    <property type="project" value="InterPro"/>
</dbReference>
<dbReference type="InterPro" id="IPR029060">
    <property type="entry name" value="PIN-like_dom_sf"/>
</dbReference>
<keyword evidence="1" id="KW-0378">Hydrolase</keyword>
<keyword evidence="2" id="KW-1185">Reference proteome</keyword>
<dbReference type="EMBL" id="JFAX01000014">
    <property type="protein sequence ID" value="EXI66583.1"/>
    <property type="molecule type" value="Genomic_DNA"/>
</dbReference>